<feature type="domain" description="C3H1-type" evidence="7">
    <location>
        <begin position="84"/>
        <end position="112"/>
    </location>
</feature>
<feature type="region of interest" description="Disordered" evidence="6">
    <location>
        <begin position="58"/>
        <end position="78"/>
    </location>
</feature>
<evidence type="ECO:0000256" key="1">
    <source>
        <dbReference type="ARBA" id="ARBA00022723"/>
    </source>
</evidence>
<dbReference type="PANTHER" id="PTHR12547:SF18">
    <property type="entry name" value="PROTEIN TIS11"/>
    <property type="match status" value="1"/>
</dbReference>
<proteinExistence type="predicted"/>
<protein>
    <submittedName>
        <fullName evidence="8">Zinc finger protein</fullName>
    </submittedName>
</protein>
<reference evidence="9" key="1">
    <citation type="journal article" date="2013" name="PLoS Genet.">
        <title>The genome of Spraguea lophii and the basis of host-microsporidian interactions.</title>
        <authorList>
            <person name="Campbell S.E."/>
            <person name="Williams T.A."/>
            <person name="Yousuf A."/>
            <person name="Soanes D.M."/>
            <person name="Paszkiewicz K.H."/>
            <person name="Williams B.A.P."/>
        </authorList>
    </citation>
    <scope>NUCLEOTIDE SEQUENCE [LARGE SCALE GENOMIC DNA]</scope>
    <source>
        <strain evidence="9">42_110</strain>
    </source>
</reference>
<dbReference type="AlphaFoldDB" id="S7WA22"/>
<dbReference type="STRING" id="1358809.S7WA22"/>
<evidence type="ECO:0000256" key="2">
    <source>
        <dbReference type="ARBA" id="ARBA00022737"/>
    </source>
</evidence>
<evidence type="ECO:0000256" key="3">
    <source>
        <dbReference type="ARBA" id="ARBA00022771"/>
    </source>
</evidence>
<keyword evidence="1 5" id="KW-0479">Metal-binding</keyword>
<keyword evidence="9" id="KW-1185">Reference proteome</keyword>
<dbReference type="HOGENOM" id="CLU_1038907_0_0_1"/>
<comment type="caution">
    <text evidence="8">The sequence shown here is derived from an EMBL/GenBank/DDBJ whole genome shotgun (WGS) entry which is preliminary data.</text>
</comment>
<feature type="compositionally biased region" description="Polar residues" evidence="6">
    <location>
        <begin position="58"/>
        <end position="67"/>
    </location>
</feature>
<feature type="domain" description="C3H1-type" evidence="7">
    <location>
        <begin position="122"/>
        <end position="150"/>
    </location>
</feature>
<evidence type="ECO:0000259" key="7">
    <source>
        <dbReference type="PROSITE" id="PS50103"/>
    </source>
</evidence>
<dbReference type="GO" id="GO:0003729">
    <property type="term" value="F:mRNA binding"/>
    <property type="evidence" value="ECO:0007669"/>
    <property type="project" value="InterPro"/>
</dbReference>
<dbReference type="Gene3D" id="4.10.1000.10">
    <property type="entry name" value="Zinc finger, CCCH-type"/>
    <property type="match status" value="2"/>
</dbReference>
<dbReference type="FunFam" id="4.10.1000.10:FF:000001">
    <property type="entry name" value="zinc finger CCCH domain-containing protein 15-like"/>
    <property type="match status" value="1"/>
</dbReference>
<name>S7WA22_SPRLO</name>
<dbReference type="Proteomes" id="UP000014978">
    <property type="component" value="Unassembled WGS sequence"/>
</dbReference>
<dbReference type="SMART" id="SM00356">
    <property type="entry name" value="ZnF_C3H1"/>
    <property type="match status" value="2"/>
</dbReference>
<dbReference type="VEuPathDB" id="MicrosporidiaDB:SLOPH_2082"/>
<feature type="compositionally biased region" description="Basic and acidic residues" evidence="6">
    <location>
        <begin position="68"/>
        <end position="78"/>
    </location>
</feature>
<dbReference type="PANTHER" id="PTHR12547">
    <property type="entry name" value="CCCH ZINC FINGER/TIS11-RELATED"/>
    <property type="match status" value="1"/>
</dbReference>
<dbReference type="EMBL" id="ATCN01000116">
    <property type="protein sequence ID" value="EPR79780.1"/>
    <property type="molecule type" value="Genomic_DNA"/>
</dbReference>
<dbReference type="GO" id="GO:0008270">
    <property type="term" value="F:zinc ion binding"/>
    <property type="evidence" value="ECO:0007669"/>
    <property type="project" value="UniProtKB-KW"/>
</dbReference>
<sequence>MTIEDYFYFDNGSTEETYMDEYESLENEYKKDRECISDISYMNSLYENKHLHDVTQNTRMKTAAESSDNNKKQNEYNHRKKEELYKTEMCKSYEEFGTCRYGEKCQFAHSIQELRSVTRHPKYRTEICKTFWIQGNCPYFSRCCFIHDSVTEEDIIENRISASIEIVEYLKEKRIKRTNEEKYQNELMKQFEENNIFQTIDEINIEEININDKKYIGKWEKEFESVFEPQLFFIPLTTRMNESTVVGNEYISDPMSKQKEYILKKFNI</sequence>
<dbReference type="PROSITE" id="PS50103">
    <property type="entry name" value="ZF_C3H1"/>
    <property type="match status" value="2"/>
</dbReference>
<keyword evidence="2" id="KW-0677">Repeat</keyword>
<evidence type="ECO:0000313" key="8">
    <source>
        <dbReference type="EMBL" id="EPR79780.1"/>
    </source>
</evidence>
<dbReference type="SUPFAM" id="SSF90229">
    <property type="entry name" value="CCCH zinc finger"/>
    <property type="match status" value="2"/>
</dbReference>
<evidence type="ECO:0000256" key="4">
    <source>
        <dbReference type="ARBA" id="ARBA00022833"/>
    </source>
</evidence>
<feature type="zinc finger region" description="C3H1-type" evidence="5">
    <location>
        <begin position="84"/>
        <end position="112"/>
    </location>
</feature>
<keyword evidence="4 5" id="KW-0862">Zinc</keyword>
<dbReference type="InParanoid" id="S7WA22"/>
<dbReference type="Pfam" id="PF00642">
    <property type="entry name" value="zf-CCCH"/>
    <property type="match status" value="1"/>
</dbReference>
<evidence type="ECO:0000256" key="6">
    <source>
        <dbReference type="SAM" id="MobiDB-lite"/>
    </source>
</evidence>
<dbReference type="InterPro" id="IPR000571">
    <property type="entry name" value="Znf_CCCH"/>
</dbReference>
<dbReference type="OrthoDB" id="410307at2759"/>
<gene>
    <name evidence="8" type="ORF">SLOPH_2082</name>
</gene>
<accession>S7WA22</accession>
<keyword evidence="3 5" id="KW-0863">Zinc-finger</keyword>
<dbReference type="InterPro" id="IPR045877">
    <property type="entry name" value="ZFP36-like"/>
</dbReference>
<organism evidence="8 9">
    <name type="scientific">Spraguea lophii (strain 42_110)</name>
    <name type="common">Microsporidian parasite</name>
    <dbReference type="NCBI Taxonomy" id="1358809"/>
    <lineage>
        <taxon>Eukaryota</taxon>
        <taxon>Fungi</taxon>
        <taxon>Fungi incertae sedis</taxon>
        <taxon>Microsporidia</taxon>
        <taxon>Spragueidae</taxon>
        <taxon>Spraguea</taxon>
    </lineage>
</organism>
<dbReference type="InterPro" id="IPR036855">
    <property type="entry name" value="Znf_CCCH_sf"/>
</dbReference>
<evidence type="ECO:0000313" key="9">
    <source>
        <dbReference type="Proteomes" id="UP000014978"/>
    </source>
</evidence>
<evidence type="ECO:0000256" key="5">
    <source>
        <dbReference type="PROSITE-ProRule" id="PRU00723"/>
    </source>
</evidence>
<feature type="zinc finger region" description="C3H1-type" evidence="5">
    <location>
        <begin position="122"/>
        <end position="150"/>
    </location>
</feature>